<dbReference type="Gene3D" id="3.30.450.40">
    <property type="match status" value="1"/>
</dbReference>
<dbReference type="AlphaFoldDB" id="A0A1F6GDX5"/>
<keyword evidence="1" id="KW-0812">Transmembrane</keyword>
<evidence type="ECO:0000313" key="2">
    <source>
        <dbReference type="EMBL" id="OGG96302.1"/>
    </source>
</evidence>
<comment type="caution">
    <text evidence="2">The sequence shown here is derived from an EMBL/GenBank/DDBJ whole genome shotgun (WGS) entry which is preliminary data.</text>
</comment>
<gene>
    <name evidence="2" type="ORF">A2527_02315</name>
</gene>
<evidence type="ECO:0000313" key="3">
    <source>
        <dbReference type="Proteomes" id="UP000178449"/>
    </source>
</evidence>
<dbReference type="Proteomes" id="UP000178449">
    <property type="component" value="Unassembled WGS sequence"/>
</dbReference>
<proteinExistence type="predicted"/>
<sequence>MATLKEDFDRIMTAPSSPWPRQTLWRRLRSRPRLSALIEILFFTAVCAAIDQFVGSADRFISIDPHPFWIIVLLISLQYGTNEGIIATVFSSAYLLLYNLPPQSINQSMYEYLVQVIYRPILWTLAAVVIGEMTARLKKANAELLLENRFVKQREQQITKSYKNLKEIKEGMETRMVGQLRSSIDSFNAMRNVNKLNPVALLRGISEVVRTVTAPEQFSVYIFSPNGFELIDAHGWEDEHSYPRGFGPETALFVEMSGAQRIVCAINPKDADLLDTDGIMCGPLIDPINGMVFGMIKIERLDFMALNATNVETFKLMLDWAGATFSQARQFQKAYGNMLHSTKSGVLSSAFYKYYTSYLRRVRDLHQMPFFQLVVKVNDLTYDDASDRIRFGRRLVSFTKEHLPNDMLLFAKKSNHTEFALIPMGANKEQMQGVANMLQAFLAVEHEQYPDLEFEYEVSEV</sequence>
<dbReference type="STRING" id="1817772.A2527_02315"/>
<keyword evidence="1" id="KW-1133">Transmembrane helix</keyword>
<keyword evidence="1" id="KW-0472">Membrane</keyword>
<accession>A0A1F6GDX5</accession>
<feature type="transmembrane region" description="Helical" evidence="1">
    <location>
        <begin position="34"/>
        <end position="54"/>
    </location>
</feature>
<reference evidence="2 3" key="1">
    <citation type="journal article" date="2016" name="Nat. Commun.">
        <title>Thousands of microbial genomes shed light on interconnected biogeochemical processes in an aquifer system.</title>
        <authorList>
            <person name="Anantharaman K."/>
            <person name="Brown C.T."/>
            <person name="Hug L.A."/>
            <person name="Sharon I."/>
            <person name="Castelle C.J."/>
            <person name="Probst A.J."/>
            <person name="Thomas B.C."/>
            <person name="Singh A."/>
            <person name="Wilkins M.J."/>
            <person name="Karaoz U."/>
            <person name="Brodie E.L."/>
            <person name="Williams K.H."/>
            <person name="Hubbard S.S."/>
            <person name="Banfield J.F."/>
        </authorList>
    </citation>
    <scope>NUCLEOTIDE SEQUENCE [LARGE SCALE GENOMIC DNA]</scope>
</reference>
<organism evidence="2 3">
    <name type="scientific">Candidatus Lambdaproteobacteria bacterium RIFOXYD2_FULL_50_16</name>
    <dbReference type="NCBI Taxonomy" id="1817772"/>
    <lineage>
        <taxon>Bacteria</taxon>
        <taxon>Pseudomonadati</taxon>
        <taxon>Pseudomonadota</taxon>
        <taxon>Candidatus Lambdaproteobacteria</taxon>
    </lineage>
</organism>
<name>A0A1F6GDX5_9PROT</name>
<protein>
    <recommendedName>
        <fullName evidence="4">GAF domain-containing protein</fullName>
    </recommendedName>
</protein>
<feature type="transmembrane region" description="Helical" evidence="1">
    <location>
        <begin position="112"/>
        <end position="131"/>
    </location>
</feature>
<dbReference type="InterPro" id="IPR029016">
    <property type="entry name" value="GAF-like_dom_sf"/>
</dbReference>
<evidence type="ECO:0000256" key="1">
    <source>
        <dbReference type="SAM" id="Phobius"/>
    </source>
</evidence>
<evidence type="ECO:0008006" key="4">
    <source>
        <dbReference type="Google" id="ProtNLM"/>
    </source>
</evidence>
<dbReference type="EMBL" id="MFNE01000016">
    <property type="protein sequence ID" value="OGG96302.1"/>
    <property type="molecule type" value="Genomic_DNA"/>
</dbReference>